<evidence type="ECO:0000259" key="2">
    <source>
        <dbReference type="Pfam" id="PF00149"/>
    </source>
</evidence>
<accession>A0ABY4HG05</accession>
<keyword evidence="4" id="KW-1185">Reference proteome</keyword>
<dbReference type="CDD" id="cd00840">
    <property type="entry name" value="MPP_Mre11_N"/>
    <property type="match status" value="1"/>
</dbReference>
<dbReference type="PANTHER" id="PTHR30337:SF7">
    <property type="entry name" value="PHOSPHOESTERASE"/>
    <property type="match status" value="1"/>
</dbReference>
<evidence type="ECO:0000313" key="3">
    <source>
        <dbReference type="EMBL" id="UOR13218.1"/>
    </source>
</evidence>
<keyword evidence="3" id="KW-0540">Nuclease</keyword>
<feature type="domain" description="Calcineurin-like phosphoesterase" evidence="2">
    <location>
        <begin position="4"/>
        <end position="202"/>
    </location>
</feature>
<dbReference type="InterPro" id="IPR029052">
    <property type="entry name" value="Metallo-depent_PP-like"/>
</dbReference>
<keyword evidence="3" id="KW-0269">Exonuclease</keyword>
<dbReference type="InterPro" id="IPR014576">
    <property type="entry name" value="Pesterase_YhaO"/>
</dbReference>
<reference evidence="3" key="1">
    <citation type="submission" date="2022-04" db="EMBL/GenBank/DDBJ databases">
        <title>Halobacillus sp. isolated from saltern.</title>
        <authorList>
            <person name="Won M."/>
            <person name="Lee C.-M."/>
            <person name="Woen H.-Y."/>
            <person name="Kwon S.-W."/>
        </authorList>
    </citation>
    <scope>NUCLEOTIDE SEQUENCE</scope>
    <source>
        <strain evidence="3">SSHM10-5</strain>
    </source>
</reference>
<dbReference type="InterPro" id="IPR041796">
    <property type="entry name" value="Mre11_N"/>
</dbReference>
<dbReference type="InterPro" id="IPR004843">
    <property type="entry name" value="Calcineurin-like_PHP"/>
</dbReference>
<evidence type="ECO:0000256" key="1">
    <source>
        <dbReference type="ARBA" id="ARBA00022801"/>
    </source>
</evidence>
<dbReference type="SUPFAM" id="SSF56300">
    <property type="entry name" value="Metallo-dependent phosphatases"/>
    <property type="match status" value="1"/>
</dbReference>
<sequence length="414" mass="48555">MHTLRFIHSADLHLDSPFKGRGRLPEVLREQMRASTFEAFERLIKQAIHHRVDFVLIVGDLFNEETRSLKAQVQLREGFKRLEKHDIAVFISYGNHDYIQGMRYPITYPSNVHSFDQETVQALPFYQDNIHLANIYGFSYVNREVKDRKVKEFIKEGTPVYHIGMLHGSLEANNEHDVYAPFKLEELRHQPMDYWALGHIHKRQHLSQHPPVVYPGNIQGRSRKEQGMKGCSLVQLEENDIQHTFIPLHSFAFEEVSLPVETLERPEELEAIFEQAKKEVQADYPVMLSVTLYGRNGALQKWKTEGVLQEWVDMINEAEDLEKSWIWIDDITVHDRPAFDMEELSTGHHFTGEYIRNAEQLTSEEWRKHLSPLYQNRRAAKYLDPLVESDYKEIIERAKQLVVEQLLSKGELNE</sequence>
<dbReference type="Pfam" id="PF00149">
    <property type="entry name" value="Metallophos"/>
    <property type="match status" value="1"/>
</dbReference>
<dbReference type="PIRSF" id="PIRSF033091">
    <property type="entry name" value="Pesterase_YhaO"/>
    <property type="match status" value="1"/>
</dbReference>
<dbReference type="Gene3D" id="3.60.21.10">
    <property type="match status" value="1"/>
</dbReference>
<dbReference type="PANTHER" id="PTHR30337">
    <property type="entry name" value="COMPONENT OF ATP-DEPENDENT DSDNA EXONUCLEASE"/>
    <property type="match status" value="1"/>
</dbReference>
<proteinExistence type="predicted"/>
<dbReference type="GO" id="GO:0004527">
    <property type="term" value="F:exonuclease activity"/>
    <property type="evidence" value="ECO:0007669"/>
    <property type="project" value="UniProtKB-KW"/>
</dbReference>
<name>A0ABY4HG05_9BACI</name>
<evidence type="ECO:0000313" key="4">
    <source>
        <dbReference type="Proteomes" id="UP000830326"/>
    </source>
</evidence>
<keyword evidence="1" id="KW-0378">Hydrolase</keyword>
<protein>
    <submittedName>
        <fullName evidence="3">DNA repair exonuclease</fullName>
    </submittedName>
</protein>
<dbReference type="InterPro" id="IPR050535">
    <property type="entry name" value="DNA_Repair-Maintenance_Comp"/>
</dbReference>
<organism evidence="3 4">
    <name type="scientific">Halobacillus amylolyticus</name>
    <dbReference type="NCBI Taxonomy" id="2932259"/>
    <lineage>
        <taxon>Bacteria</taxon>
        <taxon>Bacillati</taxon>
        <taxon>Bacillota</taxon>
        <taxon>Bacilli</taxon>
        <taxon>Bacillales</taxon>
        <taxon>Bacillaceae</taxon>
        <taxon>Halobacillus</taxon>
    </lineage>
</organism>
<dbReference type="RefSeq" id="WP_245034683.1">
    <property type="nucleotide sequence ID" value="NZ_CP095075.1"/>
</dbReference>
<gene>
    <name evidence="3" type="ORF">MUO15_06945</name>
</gene>
<dbReference type="Proteomes" id="UP000830326">
    <property type="component" value="Chromosome"/>
</dbReference>
<dbReference type="EMBL" id="CP095075">
    <property type="protein sequence ID" value="UOR13218.1"/>
    <property type="molecule type" value="Genomic_DNA"/>
</dbReference>